<dbReference type="PANTHER" id="PTHR30469:SF38">
    <property type="entry name" value="HLYD FAMILY SECRETION PROTEIN"/>
    <property type="match status" value="1"/>
</dbReference>
<dbReference type="OrthoDB" id="9789643at2"/>
<sequence>MAQDDLNKLTIDKKRYSPASGGSPWRSRIIAASLVILLCLALFAWAMRRSVQVEVATVSLVYPSQTFSLLNASGYVVAQRKAAVSSKATGRLEWLGVQEGSVVRQGELLARLENRDVAAQKGQAAASVSAAEKNLEQARVEQKDAARNLARMRELVSQGIVAQADYDTAEARYQRAVASSAAAQANLKGAASALQGAEASLDYTLIRAPFDGVVLTKNADVGDIVSPLAAAANAKAAVVTLADMGSLEVEADVSEANLGKVRVGQPCEILLDALPEARFRGALQTIVPTADRSKGSVMVKVRFLDQDKRVLPEMSAKVAFLERELKPGEGRPRIAIPPAAVVKRDGKEFVFVVAGDRARQTPVTLGGKLGDMVEVVSGIKAGDRIATKPLDKLKDQSRVKAAEK</sequence>
<dbReference type="InterPro" id="IPR058792">
    <property type="entry name" value="Beta-barrel_RND_2"/>
</dbReference>
<dbReference type="AlphaFoldDB" id="B5E9T8"/>
<dbReference type="Gene3D" id="2.40.420.20">
    <property type="match status" value="1"/>
</dbReference>
<dbReference type="Pfam" id="PF25954">
    <property type="entry name" value="Beta-barrel_RND_2"/>
    <property type="match status" value="1"/>
</dbReference>
<reference evidence="7 8" key="1">
    <citation type="submission" date="2008-07" db="EMBL/GenBank/DDBJ databases">
        <title>Complete sequence of Geobacter bemidjiensis BEM.</title>
        <authorList>
            <consortium name="US DOE Joint Genome Institute"/>
            <person name="Lucas S."/>
            <person name="Copeland A."/>
            <person name="Lapidus A."/>
            <person name="Glavina del Rio T."/>
            <person name="Dalin E."/>
            <person name="Tice H."/>
            <person name="Bruce D."/>
            <person name="Goodwin L."/>
            <person name="Pitluck S."/>
            <person name="Kiss H."/>
            <person name="Brettin T."/>
            <person name="Detter J.C."/>
            <person name="Han C."/>
            <person name="Kuske C.R."/>
            <person name="Schmutz J."/>
            <person name="Larimer F."/>
            <person name="Land M."/>
            <person name="Hauser L."/>
            <person name="Kyrpides N."/>
            <person name="Lykidis A."/>
            <person name="Lovley D."/>
            <person name="Richardson P."/>
        </authorList>
    </citation>
    <scope>NUCLEOTIDE SEQUENCE [LARGE SCALE GENOMIC DNA]</scope>
    <source>
        <strain evidence="8">ATCC BAA-1014 / DSM 16622 / JCM 12645 / Bem</strain>
    </source>
</reference>
<dbReference type="InterPro" id="IPR058625">
    <property type="entry name" value="MdtA-like_BSH"/>
</dbReference>
<dbReference type="Proteomes" id="UP000008825">
    <property type="component" value="Chromosome"/>
</dbReference>
<evidence type="ECO:0000256" key="1">
    <source>
        <dbReference type="ARBA" id="ARBA00009477"/>
    </source>
</evidence>
<dbReference type="InterPro" id="IPR058637">
    <property type="entry name" value="YknX-like_C"/>
</dbReference>
<evidence type="ECO:0000259" key="4">
    <source>
        <dbReference type="Pfam" id="PF25917"/>
    </source>
</evidence>
<dbReference type="PANTHER" id="PTHR30469">
    <property type="entry name" value="MULTIDRUG RESISTANCE PROTEIN MDTA"/>
    <property type="match status" value="1"/>
</dbReference>
<name>B5E9T8_CITBB</name>
<dbReference type="RefSeq" id="WP_012531693.1">
    <property type="nucleotide sequence ID" value="NC_011146.1"/>
</dbReference>
<protein>
    <submittedName>
        <fullName evidence="7">Efflux pump, RND family, membrane fusion protein</fullName>
    </submittedName>
</protein>
<dbReference type="Pfam" id="PF25917">
    <property type="entry name" value="BSH_RND"/>
    <property type="match status" value="1"/>
</dbReference>
<evidence type="ECO:0000256" key="2">
    <source>
        <dbReference type="SAM" id="Coils"/>
    </source>
</evidence>
<keyword evidence="8" id="KW-1185">Reference proteome</keyword>
<dbReference type="Gene3D" id="1.10.287.470">
    <property type="entry name" value="Helix hairpin bin"/>
    <property type="match status" value="1"/>
</dbReference>
<dbReference type="GO" id="GO:1990281">
    <property type="term" value="C:efflux pump complex"/>
    <property type="evidence" value="ECO:0007669"/>
    <property type="project" value="TreeGrafter"/>
</dbReference>
<evidence type="ECO:0000259" key="6">
    <source>
        <dbReference type="Pfam" id="PF25989"/>
    </source>
</evidence>
<dbReference type="EMBL" id="CP001124">
    <property type="protein sequence ID" value="ACH40262.1"/>
    <property type="molecule type" value="Genomic_DNA"/>
</dbReference>
<keyword evidence="3" id="KW-1133">Transmembrane helix</keyword>
<keyword evidence="3" id="KW-0812">Transmembrane</keyword>
<reference evidence="7 8" key="2">
    <citation type="journal article" date="2010" name="BMC Genomics">
        <title>The genome of Geobacter bemidjiensis, exemplar for the subsurface clade of Geobacter species that predominate in Fe(III)-reducing subsurface environments.</title>
        <authorList>
            <person name="Aklujkar M."/>
            <person name="Young N.D."/>
            <person name="Holmes D."/>
            <person name="Chavan M."/>
            <person name="Risso C."/>
            <person name="Kiss H.E."/>
            <person name="Han C.S."/>
            <person name="Land M.L."/>
            <person name="Lovley D.R."/>
        </authorList>
    </citation>
    <scope>NUCLEOTIDE SEQUENCE [LARGE SCALE GENOMIC DNA]</scope>
    <source>
        <strain evidence="8">ATCC BAA-1014 / DSM 16622 / JCM 12645 / Bem</strain>
    </source>
</reference>
<dbReference type="GO" id="GO:0015562">
    <property type="term" value="F:efflux transmembrane transporter activity"/>
    <property type="evidence" value="ECO:0007669"/>
    <property type="project" value="TreeGrafter"/>
</dbReference>
<dbReference type="SUPFAM" id="SSF111369">
    <property type="entry name" value="HlyD-like secretion proteins"/>
    <property type="match status" value="1"/>
</dbReference>
<dbReference type="HOGENOM" id="CLU_018816_1_2_7"/>
<dbReference type="Gene3D" id="2.40.30.170">
    <property type="match status" value="1"/>
</dbReference>
<dbReference type="Pfam" id="PF25989">
    <property type="entry name" value="YknX_C"/>
    <property type="match status" value="1"/>
</dbReference>
<dbReference type="KEGG" id="gbm:Gbem_3265"/>
<keyword evidence="3" id="KW-0472">Membrane</keyword>
<feature type="domain" description="YknX-like C-terminal permuted SH3-like" evidence="6">
    <location>
        <begin position="334"/>
        <end position="400"/>
    </location>
</feature>
<dbReference type="NCBIfam" id="TIGR01730">
    <property type="entry name" value="RND_mfp"/>
    <property type="match status" value="1"/>
</dbReference>
<gene>
    <name evidence="7" type="ordered locus">Gbem_3265</name>
</gene>
<evidence type="ECO:0000256" key="3">
    <source>
        <dbReference type="SAM" id="Phobius"/>
    </source>
</evidence>
<accession>B5E9T8</accession>
<keyword evidence="2" id="KW-0175">Coiled coil</keyword>
<dbReference type="Gene3D" id="2.40.50.100">
    <property type="match status" value="1"/>
</dbReference>
<evidence type="ECO:0000313" key="7">
    <source>
        <dbReference type="EMBL" id="ACH40262.1"/>
    </source>
</evidence>
<proteinExistence type="inferred from homology"/>
<organism evidence="7 8">
    <name type="scientific">Citrifermentans bemidjiense (strain ATCC BAA-1014 / DSM 16622 / JCM 12645 / Bem)</name>
    <name type="common">Geobacter bemidjiensis</name>
    <dbReference type="NCBI Taxonomy" id="404380"/>
    <lineage>
        <taxon>Bacteria</taxon>
        <taxon>Pseudomonadati</taxon>
        <taxon>Thermodesulfobacteriota</taxon>
        <taxon>Desulfuromonadia</taxon>
        <taxon>Geobacterales</taxon>
        <taxon>Geobacteraceae</taxon>
        <taxon>Citrifermentans</taxon>
    </lineage>
</organism>
<dbReference type="InterPro" id="IPR006143">
    <property type="entry name" value="RND_pump_MFP"/>
</dbReference>
<dbReference type="STRING" id="404380.Gbem_3265"/>
<feature type="domain" description="Multidrug resistance protein MdtA-like barrel-sandwich hybrid" evidence="4">
    <location>
        <begin position="80"/>
        <end position="234"/>
    </location>
</feature>
<comment type="similarity">
    <text evidence="1">Belongs to the membrane fusion protein (MFP) (TC 8.A.1) family.</text>
</comment>
<evidence type="ECO:0000313" key="8">
    <source>
        <dbReference type="Proteomes" id="UP000008825"/>
    </source>
</evidence>
<dbReference type="eggNOG" id="COG0845">
    <property type="taxonomic scope" value="Bacteria"/>
</dbReference>
<feature type="coiled-coil region" evidence="2">
    <location>
        <begin position="128"/>
        <end position="155"/>
    </location>
</feature>
<evidence type="ECO:0000259" key="5">
    <source>
        <dbReference type="Pfam" id="PF25954"/>
    </source>
</evidence>
<feature type="transmembrane region" description="Helical" evidence="3">
    <location>
        <begin position="29"/>
        <end position="47"/>
    </location>
</feature>
<feature type="domain" description="CusB-like beta-barrel" evidence="5">
    <location>
        <begin position="249"/>
        <end position="320"/>
    </location>
</feature>